<accession>A0A921LK77</accession>
<reference evidence="1" key="1">
    <citation type="journal article" date="2021" name="PeerJ">
        <title>Extensive microbial diversity within the chicken gut microbiome revealed by metagenomics and culture.</title>
        <authorList>
            <person name="Gilroy R."/>
            <person name="Ravi A."/>
            <person name="Getino M."/>
            <person name="Pursley I."/>
            <person name="Horton D.L."/>
            <person name="Alikhan N.F."/>
            <person name="Baker D."/>
            <person name="Gharbi K."/>
            <person name="Hall N."/>
            <person name="Watson M."/>
            <person name="Adriaenssens E.M."/>
            <person name="Foster-Nyarko E."/>
            <person name="Jarju S."/>
            <person name="Secka A."/>
            <person name="Antonio M."/>
            <person name="Oren A."/>
            <person name="Chaudhuri R.R."/>
            <person name="La Ragione R."/>
            <person name="Hildebrand F."/>
            <person name="Pallen M.J."/>
        </authorList>
    </citation>
    <scope>NUCLEOTIDE SEQUENCE</scope>
    <source>
        <strain evidence="1">CHK154-13316</strain>
    </source>
</reference>
<name>A0A921LK77_9BACE</name>
<sequence length="54" mass="6104">MLNLTRLNCLLTMGGVKYHPSMRSVLLSGYLAAAHADNDRNIALPYIFNTIYYI</sequence>
<dbReference type="AlphaFoldDB" id="A0A921LK77"/>
<gene>
    <name evidence="1" type="ORF">K8V07_18020</name>
</gene>
<protein>
    <submittedName>
        <fullName evidence="1">Uncharacterized protein</fullName>
    </submittedName>
</protein>
<dbReference type="EMBL" id="DYVL01000199">
    <property type="protein sequence ID" value="HJG13809.1"/>
    <property type="molecule type" value="Genomic_DNA"/>
</dbReference>
<proteinExistence type="predicted"/>
<comment type="caution">
    <text evidence="1">The sequence shown here is derived from an EMBL/GenBank/DDBJ whole genome shotgun (WGS) entry which is preliminary data.</text>
</comment>
<reference evidence="1" key="2">
    <citation type="submission" date="2021-09" db="EMBL/GenBank/DDBJ databases">
        <authorList>
            <person name="Gilroy R."/>
        </authorList>
    </citation>
    <scope>NUCLEOTIDE SEQUENCE</scope>
    <source>
        <strain evidence="1">CHK154-13316</strain>
    </source>
</reference>
<evidence type="ECO:0000313" key="1">
    <source>
        <dbReference type="EMBL" id="HJG13809.1"/>
    </source>
</evidence>
<dbReference type="Proteomes" id="UP000747074">
    <property type="component" value="Unassembled WGS sequence"/>
</dbReference>
<evidence type="ECO:0000313" key="2">
    <source>
        <dbReference type="Proteomes" id="UP000747074"/>
    </source>
</evidence>
<organism evidence="1 2">
    <name type="scientific">Bacteroides xylanisolvens</name>
    <dbReference type="NCBI Taxonomy" id="371601"/>
    <lineage>
        <taxon>Bacteria</taxon>
        <taxon>Pseudomonadati</taxon>
        <taxon>Bacteroidota</taxon>
        <taxon>Bacteroidia</taxon>
        <taxon>Bacteroidales</taxon>
        <taxon>Bacteroidaceae</taxon>
        <taxon>Bacteroides</taxon>
    </lineage>
</organism>